<protein>
    <submittedName>
        <fullName evidence="10">Uncharacterized protein</fullName>
    </submittedName>
</protein>
<feature type="transmembrane region" description="Helical" evidence="9">
    <location>
        <begin position="431"/>
        <end position="448"/>
    </location>
</feature>
<evidence type="ECO:0000256" key="3">
    <source>
        <dbReference type="ARBA" id="ARBA00022448"/>
    </source>
</evidence>
<feature type="transmembrane region" description="Helical" evidence="9">
    <location>
        <begin position="239"/>
        <end position="264"/>
    </location>
</feature>
<gene>
    <name evidence="10" type="ORF">CHCC16736_2998</name>
</gene>
<keyword evidence="3 9" id="KW-0813">Transport</keyword>
<comment type="caution">
    <text evidence="10">The sequence shown here is derived from an EMBL/GenBank/DDBJ whole genome shotgun (WGS) entry which is preliminary data.</text>
</comment>
<keyword evidence="4 9" id="KW-1003">Cell membrane</keyword>
<dbReference type="PANTHER" id="PTHR30330">
    <property type="entry name" value="AGSS FAMILY TRANSPORTER, SODIUM-ALANINE"/>
    <property type="match status" value="1"/>
</dbReference>
<proteinExistence type="inferred from homology"/>
<keyword evidence="5 9" id="KW-0812">Transmembrane</keyword>
<dbReference type="Gene3D" id="1.20.1740.10">
    <property type="entry name" value="Amino acid/polyamine transporter I"/>
    <property type="match status" value="1"/>
</dbReference>
<feature type="transmembrane region" description="Helical" evidence="9">
    <location>
        <begin position="20"/>
        <end position="37"/>
    </location>
</feature>
<dbReference type="GO" id="GO:0005283">
    <property type="term" value="F:amino acid:sodium symporter activity"/>
    <property type="evidence" value="ECO:0007669"/>
    <property type="project" value="InterPro"/>
</dbReference>
<feature type="transmembrane region" description="Helical" evidence="9">
    <location>
        <begin position="98"/>
        <end position="120"/>
    </location>
</feature>
<dbReference type="InterPro" id="IPR001463">
    <property type="entry name" value="Na/Ala_symport"/>
</dbReference>
<sequence>MDILEILGKINKVLWGPPSLILLFGTGLFLTIVLKGLQFRRLIYAFKIGFGKEDSKDAAAEGDVSHFKALMTALAATIGNGNIAGVATALTLGGPGSIFWMWVVGLLGMATKYAEALLAVKFRVKNEKGEYSSGPMYYIEHGLGRKFKGLAIAFALFGAFAALGIGNSVQSNTIADITKNSFGIENWVTGLILVILVSVIIFGGIQRISTVASFFVPIMAFLYMGGAILILILNYDKIIPAFALIFYYAFHPVAAAGGFLGIAVSEAVRNGVSRGIFSNEAGLGTAALIAGNARADHPVKQALVAMTGTFIVTIVVCTMTGLTLIITGFWDPSGGLISGVAHNASLEGGALTSAAFASVLGAAGEYIVSLSVIFFGFSTIVGWYVYGEKCFEYLAGAKGIAGYRLVYILACGIGTVANLVTVWAFADMANALMMIPNLIAILLLWKVIKAETNDYFHHFYEHTKSAGPPSKPIH</sequence>
<feature type="transmembrane region" description="Helical" evidence="9">
    <location>
        <begin position="69"/>
        <end position="92"/>
    </location>
</feature>
<organism evidence="10 11">
    <name type="scientific">Bacillus licheniformis</name>
    <dbReference type="NCBI Taxonomy" id="1402"/>
    <lineage>
        <taxon>Bacteria</taxon>
        <taxon>Bacillati</taxon>
        <taxon>Bacillota</taxon>
        <taxon>Bacilli</taxon>
        <taxon>Bacillales</taxon>
        <taxon>Bacillaceae</taxon>
        <taxon>Bacillus</taxon>
    </lineage>
</organism>
<dbReference type="Pfam" id="PF01235">
    <property type="entry name" value="Na_Ala_symp"/>
    <property type="match status" value="1"/>
</dbReference>
<dbReference type="GeneID" id="92859155"/>
<dbReference type="PRINTS" id="PR00175">
    <property type="entry name" value="NAALASMPORT"/>
</dbReference>
<name>A0A415J9H5_BACLI</name>
<dbReference type="RefSeq" id="WP_003177876.1">
    <property type="nucleotide sequence ID" value="NZ_BOQU01000002.1"/>
</dbReference>
<evidence type="ECO:0000313" key="11">
    <source>
        <dbReference type="Proteomes" id="UP000435910"/>
    </source>
</evidence>
<evidence type="ECO:0000256" key="8">
    <source>
        <dbReference type="ARBA" id="ARBA00023136"/>
    </source>
</evidence>
<reference evidence="10 11" key="1">
    <citation type="submission" date="2019-06" db="EMBL/GenBank/DDBJ databases">
        <title>Genome sequence analysis of &gt;100 Bacillus licheniformis strains suggests intrinsic resistance to this species.</title>
        <authorList>
            <person name="Wels M."/>
            <person name="Siezen R.J."/>
            <person name="Johansen E."/>
            <person name="Stuer-Lauridsen B."/>
            <person name="Bjerre K."/>
            <person name="Nielsen B.K.K."/>
        </authorList>
    </citation>
    <scope>NUCLEOTIDE SEQUENCE [LARGE SCALE GENOMIC DNA]</scope>
    <source>
        <strain evidence="10 11">BAC-16736</strain>
    </source>
</reference>
<dbReference type="PANTHER" id="PTHR30330:SF3">
    <property type="entry name" value="TRANSCRIPTIONAL REGULATOR, LRP FAMILY"/>
    <property type="match status" value="1"/>
</dbReference>
<evidence type="ECO:0000256" key="6">
    <source>
        <dbReference type="ARBA" id="ARBA00022847"/>
    </source>
</evidence>
<evidence type="ECO:0000256" key="9">
    <source>
        <dbReference type="RuleBase" id="RU363064"/>
    </source>
</evidence>
<accession>A0A415J9H5</accession>
<evidence type="ECO:0000256" key="1">
    <source>
        <dbReference type="ARBA" id="ARBA00004651"/>
    </source>
</evidence>
<feature type="transmembrane region" description="Helical" evidence="9">
    <location>
        <begin position="149"/>
        <end position="167"/>
    </location>
</feature>
<evidence type="ECO:0000256" key="4">
    <source>
        <dbReference type="ARBA" id="ARBA00022475"/>
    </source>
</evidence>
<feature type="transmembrane region" description="Helical" evidence="9">
    <location>
        <begin position="406"/>
        <end position="425"/>
    </location>
</feature>
<dbReference type="EMBL" id="NILC01000023">
    <property type="protein sequence ID" value="TWL27677.1"/>
    <property type="molecule type" value="Genomic_DNA"/>
</dbReference>
<dbReference type="OMA" id="VGMASKY"/>
<keyword evidence="8 9" id="KW-0472">Membrane</keyword>
<dbReference type="AlphaFoldDB" id="A0A415J9H5"/>
<feature type="transmembrane region" description="Helical" evidence="9">
    <location>
        <begin position="303"/>
        <end position="330"/>
    </location>
</feature>
<feature type="transmembrane region" description="Helical" evidence="9">
    <location>
        <begin position="212"/>
        <end position="233"/>
    </location>
</feature>
<dbReference type="FunFam" id="1.20.1740.10:FF:000004">
    <property type="entry name" value="Sodium:alanine symporter family protein"/>
    <property type="match status" value="1"/>
</dbReference>
<feature type="transmembrane region" description="Helical" evidence="9">
    <location>
        <begin position="187"/>
        <end position="205"/>
    </location>
</feature>
<comment type="subcellular location">
    <subcellularLocation>
        <location evidence="1 9">Cell membrane</location>
        <topology evidence="1 9">Multi-pass membrane protein</topology>
    </subcellularLocation>
</comment>
<comment type="similarity">
    <text evidence="2 9">Belongs to the alanine or glycine:cation symporter (AGCS) (TC 2.A.25) family.</text>
</comment>
<dbReference type="GO" id="GO:0005886">
    <property type="term" value="C:plasma membrane"/>
    <property type="evidence" value="ECO:0007669"/>
    <property type="project" value="UniProtKB-SubCell"/>
</dbReference>
<evidence type="ECO:0000313" key="10">
    <source>
        <dbReference type="EMBL" id="TWL27677.1"/>
    </source>
</evidence>
<dbReference type="NCBIfam" id="TIGR00835">
    <property type="entry name" value="agcS"/>
    <property type="match status" value="1"/>
</dbReference>
<keyword evidence="7 9" id="KW-1133">Transmembrane helix</keyword>
<evidence type="ECO:0000256" key="7">
    <source>
        <dbReference type="ARBA" id="ARBA00022989"/>
    </source>
</evidence>
<dbReference type="Proteomes" id="UP000435910">
    <property type="component" value="Unassembled WGS sequence"/>
</dbReference>
<keyword evidence="6 9" id="KW-0769">Symport</keyword>
<feature type="transmembrane region" description="Helical" evidence="9">
    <location>
        <begin position="366"/>
        <end position="386"/>
    </location>
</feature>
<evidence type="ECO:0000256" key="5">
    <source>
        <dbReference type="ARBA" id="ARBA00022692"/>
    </source>
</evidence>
<evidence type="ECO:0000256" key="2">
    <source>
        <dbReference type="ARBA" id="ARBA00009261"/>
    </source>
</evidence>